<gene>
    <name evidence="2" type="ORF">RZS32_016610</name>
</gene>
<protein>
    <recommendedName>
        <fullName evidence="4">SURF1-like protein</fullName>
    </recommendedName>
</protein>
<name>A0ABZ2TE28_9RHOB</name>
<dbReference type="PROSITE" id="PS51257">
    <property type="entry name" value="PROKAR_LIPOPROTEIN"/>
    <property type="match status" value="1"/>
</dbReference>
<reference evidence="2 3" key="1">
    <citation type="submission" date="2024-02" db="EMBL/GenBank/DDBJ databases">
        <title>Roseovarius strain W115 nov., isolated from a marine algae.</title>
        <authorList>
            <person name="Lee M.W."/>
            <person name="Lee J.K."/>
            <person name="Kim J.M."/>
            <person name="Choi D.G."/>
            <person name="Baek J.H."/>
            <person name="Bayburt H."/>
            <person name="Jung J.J."/>
            <person name="Han D.M."/>
            <person name="Jeon C.O."/>
        </authorList>
    </citation>
    <scope>NUCLEOTIDE SEQUENCE [LARGE SCALE GENOMIC DNA]</scope>
    <source>
        <strain evidence="2 3">W115</strain>
    </source>
</reference>
<evidence type="ECO:0000313" key="3">
    <source>
        <dbReference type="Proteomes" id="UP001281305"/>
    </source>
</evidence>
<dbReference type="Proteomes" id="UP001281305">
    <property type="component" value="Chromosome"/>
</dbReference>
<organism evidence="2 3">
    <name type="scientific">Roseovarius rhodophyticola</name>
    <dbReference type="NCBI Taxonomy" id="3080827"/>
    <lineage>
        <taxon>Bacteria</taxon>
        <taxon>Pseudomonadati</taxon>
        <taxon>Pseudomonadota</taxon>
        <taxon>Alphaproteobacteria</taxon>
        <taxon>Rhodobacterales</taxon>
        <taxon>Roseobacteraceae</taxon>
        <taxon>Roseovarius</taxon>
    </lineage>
</organism>
<evidence type="ECO:0000256" key="1">
    <source>
        <dbReference type="SAM" id="Phobius"/>
    </source>
</evidence>
<sequence length="252" mass="27496">MSWIFRLIPFPVILFLLGLACLALTGALFNYENGKRIARETGAPGAVAVSQMQPVRGFPWFEETTIRAQASEDLSYVYWYENESTEFPVIFLVDPDHEGPVQEVLGAFSYTSLEDAEVGAYLEQAYVEDGALGPIFELTGVRALSPPVTMEEIDWAAADLGVTVSENFFYIEPHFAGRETIVEARPELYFVAGLIGVLLIWFSMIAAIIRKKWMRRERDGGSTGAAAKKGVVAAAVGGIAKLADGGDGEGFI</sequence>
<keyword evidence="1" id="KW-1133">Transmembrane helix</keyword>
<evidence type="ECO:0000313" key="2">
    <source>
        <dbReference type="EMBL" id="WYK17988.1"/>
    </source>
</evidence>
<keyword evidence="1" id="KW-0812">Transmembrane</keyword>
<dbReference type="RefSeq" id="WP_317054676.1">
    <property type="nucleotide sequence ID" value="NZ_CP146606.1"/>
</dbReference>
<dbReference type="EMBL" id="CP146606">
    <property type="protein sequence ID" value="WYK17988.1"/>
    <property type="molecule type" value="Genomic_DNA"/>
</dbReference>
<keyword evidence="3" id="KW-1185">Reference proteome</keyword>
<keyword evidence="1" id="KW-0472">Membrane</keyword>
<evidence type="ECO:0008006" key="4">
    <source>
        <dbReference type="Google" id="ProtNLM"/>
    </source>
</evidence>
<accession>A0ABZ2TE28</accession>
<feature type="transmembrane region" description="Helical" evidence="1">
    <location>
        <begin position="188"/>
        <end position="209"/>
    </location>
</feature>
<proteinExistence type="predicted"/>